<dbReference type="EMBL" id="HBKQ01013635">
    <property type="protein sequence ID" value="CAE2223689.1"/>
    <property type="molecule type" value="Transcribed_RNA"/>
</dbReference>
<protein>
    <recommendedName>
        <fullName evidence="1">Flavodoxin-like domain-containing protein</fullName>
    </recommendedName>
</protein>
<gene>
    <name evidence="2" type="ORF">OAUR00152_LOCUS9387</name>
</gene>
<proteinExistence type="predicted"/>
<accession>A0A7S4IAM2</accession>
<evidence type="ECO:0000313" key="2">
    <source>
        <dbReference type="EMBL" id="CAE2223689.1"/>
    </source>
</evidence>
<dbReference type="InterPro" id="IPR029039">
    <property type="entry name" value="Flavoprotein-like_sf"/>
</dbReference>
<dbReference type="AlphaFoldDB" id="A0A7S4IAM2"/>
<organism evidence="2">
    <name type="scientific">Odontella aurita</name>
    <dbReference type="NCBI Taxonomy" id="265563"/>
    <lineage>
        <taxon>Eukaryota</taxon>
        <taxon>Sar</taxon>
        <taxon>Stramenopiles</taxon>
        <taxon>Ochrophyta</taxon>
        <taxon>Bacillariophyta</taxon>
        <taxon>Mediophyceae</taxon>
        <taxon>Biddulphiophycidae</taxon>
        <taxon>Eupodiscales</taxon>
        <taxon>Odontellaceae</taxon>
        <taxon>Odontella</taxon>
    </lineage>
</organism>
<dbReference type="SUPFAM" id="SSF52218">
    <property type="entry name" value="Flavoproteins"/>
    <property type="match status" value="1"/>
</dbReference>
<evidence type="ECO:0000259" key="1">
    <source>
        <dbReference type="Pfam" id="PF00258"/>
    </source>
</evidence>
<sequence>MSSSAFRPEKIVVVHGGELATDVASKIKSEIVSASPGGLSDGDVTVQCASVRPKKLLDLGASTLVVFVLQTIENSSPTEEGGTTVRFFKRKTHPSGLLEGEGSFRHYAVLGVGDSNLLLDRQTTTARDCNQVAQELDGRLEALGGVRFRELGMADERTGLTEVKLWIDGLVGALQA</sequence>
<feature type="domain" description="Flavodoxin-like" evidence="1">
    <location>
        <begin position="43"/>
        <end position="159"/>
    </location>
</feature>
<dbReference type="GO" id="GO:0010181">
    <property type="term" value="F:FMN binding"/>
    <property type="evidence" value="ECO:0007669"/>
    <property type="project" value="InterPro"/>
</dbReference>
<name>A0A7S4IAM2_9STRA</name>
<reference evidence="2" key="1">
    <citation type="submission" date="2021-01" db="EMBL/GenBank/DDBJ databases">
        <authorList>
            <person name="Corre E."/>
            <person name="Pelletier E."/>
            <person name="Niang G."/>
            <person name="Scheremetjew M."/>
            <person name="Finn R."/>
            <person name="Kale V."/>
            <person name="Holt S."/>
            <person name="Cochrane G."/>
            <person name="Meng A."/>
            <person name="Brown T."/>
            <person name="Cohen L."/>
        </authorList>
    </citation>
    <scope>NUCLEOTIDE SEQUENCE</scope>
    <source>
        <strain evidence="2">Isolate 1302-5</strain>
    </source>
</reference>
<dbReference type="Pfam" id="PF00258">
    <property type="entry name" value="Flavodoxin_1"/>
    <property type="match status" value="1"/>
</dbReference>
<dbReference type="InterPro" id="IPR008254">
    <property type="entry name" value="Flavodoxin/NO_synth"/>
</dbReference>
<dbReference type="Gene3D" id="3.40.50.360">
    <property type="match status" value="1"/>
</dbReference>